<keyword evidence="1" id="KW-0472">Membrane</keyword>
<evidence type="ECO:0000256" key="1">
    <source>
        <dbReference type="SAM" id="Phobius"/>
    </source>
</evidence>
<organism evidence="2">
    <name type="scientific">Myoviridae sp. ctIty1</name>
    <dbReference type="NCBI Taxonomy" id="2827673"/>
    <lineage>
        <taxon>Viruses</taxon>
        <taxon>Duplodnaviria</taxon>
        <taxon>Heunggongvirae</taxon>
        <taxon>Uroviricota</taxon>
        <taxon>Caudoviricetes</taxon>
    </lineage>
</organism>
<keyword evidence="1" id="KW-1133">Transmembrane helix</keyword>
<keyword evidence="1" id="KW-0812">Transmembrane</keyword>
<sequence>MNLDCVIIMGPCVAPYLFFIFFAYFYHISIIAR</sequence>
<accession>A0A8S5TGU9</accession>
<reference evidence="2" key="1">
    <citation type="journal article" date="2021" name="Proc. Natl. Acad. Sci. U.S.A.">
        <title>A Catalog of Tens of Thousands of Viruses from Human Metagenomes Reveals Hidden Associations with Chronic Diseases.</title>
        <authorList>
            <person name="Tisza M.J."/>
            <person name="Buck C.B."/>
        </authorList>
    </citation>
    <scope>NUCLEOTIDE SEQUENCE</scope>
    <source>
        <strain evidence="2">CtIty1</strain>
    </source>
</reference>
<feature type="transmembrane region" description="Helical" evidence="1">
    <location>
        <begin position="6"/>
        <end position="26"/>
    </location>
</feature>
<proteinExistence type="predicted"/>
<name>A0A8S5TGU9_9CAUD</name>
<protein>
    <submittedName>
        <fullName evidence="2">Uncharacterized protein</fullName>
    </submittedName>
</protein>
<evidence type="ECO:0000313" key="2">
    <source>
        <dbReference type="EMBL" id="DAF62368.1"/>
    </source>
</evidence>
<dbReference type="EMBL" id="BK032823">
    <property type="protein sequence ID" value="DAF62368.1"/>
    <property type="molecule type" value="Genomic_DNA"/>
</dbReference>